<protein>
    <submittedName>
        <fullName evidence="2">Uncharacterized protein</fullName>
    </submittedName>
</protein>
<proteinExistence type="predicted"/>
<accession>A0A6J4KIM1</accession>
<feature type="compositionally biased region" description="Basic and acidic residues" evidence="1">
    <location>
        <begin position="11"/>
        <end position="29"/>
    </location>
</feature>
<feature type="compositionally biased region" description="Basic residues" evidence="1">
    <location>
        <begin position="68"/>
        <end position="92"/>
    </location>
</feature>
<evidence type="ECO:0000256" key="1">
    <source>
        <dbReference type="SAM" id="MobiDB-lite"/>
    </source>
</evidence>
<feature type="compositionally biased region" description="Gly residues" evidence="1">
    <location>
        <begin position="100"/>
        <end position="119"/>
    </location>
</feature>
<feature type="region of interest" description="Disordered" evidence="1">
    <location>
        <begin position="1"/>
        <end position="181"/>
    </location>
</feature>
<dbReference type="AlphaFoldDB" id="A0A6J4KIM1"/>
<name>A0A6J4KIM1_9BACT</name>
<feature type="non-terminal residue" evidence="2">
    <location>
        <position position="1"/>
    </location>
</feature>
<sequence>DRRARTTLLRNELHDYPRDGPDLALDRSTRTGASYGTRAAVGSHRRRRAVDPRHPRGAVRGGGGGAARGRHAGRSAARARRAALPPRRHRHPAGREAGRGAAGDGGGGDPRARRGGGGAHRLPGRRQSSRLAPPGRDALPGEAGAAGDDRAARGAARRAVGDLPGGAGRRAGRGAGAAVRV</sequence>
<dbReference type="EMBL" id="CADCTU010000281">
    <property type="protein sequence ID" value="CAA9307210.1"/>
    <property type="molecule type" value="Genomic_DNA"/>
</dbReference>
<organism evidence="2">
    <name type="scientific">uncultured Gemmatimonadaceae bacterium</name>
    <dbReference type="NCBI Taxonomy" id="246130"/>
    <lineage>
        <taxon>Bacteria</taxon>
        <taxon>Pseudomonadati</taxon>
        <taxon>Gemmatimonadota</taxon>
        <taxon>Gemmatimonadia</taxon>
        <taxon>Gemmatimonadales</taxon>
        <taxon>Gemmatimonadaceae</taxon>
        <taxon>environmental samples</taxon>
    </lineage>
</organism>
<evidence type="ECO:0000313" key="2">
    <source>
        <dbReference type="EMBL" id="CAA9307210.1"/>
    </source>
</evidence>
<feature type="compositionally biased region" description="Low complexity" evidence="1">
    <location>
        <begin position="153"/>
        <end position="162"/>
    </location>
</feature>
<gene>
    <name evidence="2" type="ORF">AVDCRST_MAG11-1253</name>
</gene>
<feature type="compositionally biased region" description="Gly residues" evidence="1">
    <location>
        <begin position="163"/>
        <end position="175"/>
    </location>
</feature>
<feature type="non-terminal residue" evidence="2">
    <location>
        <position position="181"/>
    </location>
</feature>
<reference evidence="2" key="1">
    <citation type="submission" date="2020-02" db="EMBL/GenBank/DDBJ databases">
        <authorList>
            <person name="Meier V. D."/>
        </authorList>
    </citation>
    <scope>NUCLEOTIDE SEQUENCE</scope>
    <source>
        <strain evidence="2">AVDCRST_MAG11</strain>
    </source>
</reference>